<organism evidence="1 2">
    <name type="scientific">Pseudomonas laurentiana</name>
    <dbReference type="NCBI Taxonomy" id="2364649"/>
    <lineage>
        <taxon>Bacteria</taxon>
        <taxon>Pseudomonadati</taxon>
        <taxon>Pseudomonadota</taxon>
        <taxon>Gammaproteobacteria</taxon>
        <taxon>Pseudomonadales</taxon>
        <taxon>Pseudomonadaceae</taxon>
        <taxon>Pseudomonas</taxon>
    </lineage>
</organism>
<accession>A0A6I5RLQ6</accession>
<comment type="caution">
    <text evidence="1">The sequence shown here is derived from an EMBL/GenBank/DDBJ whole genome shotgun (WGS) entry which is preliminary data.</text>
</comment>
<name>A0A6I5RLQ6_9PSED</name>
<proteinExistence type="predicted"/>
<dbReference type="AlphaFoldDB" id="A0A6I5RLQ6"/>
<evidence type="ECO:0000313" key="1">
    <source>
        <dbReference type="EMBL" id="NES08595.1"/>
    </source>
</evidence>
<protein>
    <submittedName>
        <fullName evidence="1">Uncharacterized protein</fullName>
    </submittedName>
</protein>
<evidence type="ECO:0000313" key="2">
    <source>
        <dbReference type="Proteomes" id="UP000471751"/>
    </source>
</evidence>
<dbReference type="Proteomes" id="UP000471751">
    <property type="component" value="Unassembled WGS sequence"/>
</dbReference>
<sequence length="70" mass="8008">MAVSNIEKFDDITGKIFAALYQSFPIPQYLMAEDFVDDAMRFSEQHGMEVSTPEAEFLSQLRFGSLRRAI</sequence>
<reference evidence="1 2" key="1">
    <citation type="submission" date="2020-02" db="EMBL/GenBank/DDBJ databases">
        <title>Broccoli isolated Pseudomonas sp.</title>
        <authorList>
            <person name="Fujikawa T."/>
            <person name="Sawada H."/>
        </authorList>
    </citation>
    <scope>NUCLEOTIDE SEQUENCE [LARGE SCALE GENOMIC DNA]</scope>
    <source>
        <strain evidence="1 2">JCM 32154</strain>
    </source>
</reference>
<dbReference type="EMBL" id="JAAHBT010000007">
    <property type="protein sequence ID" value="NES08595.1"/>
    <property type="molecule type" value="Genomic_DNA"/>
</dbReference>
<keyword evidence="2" id="KW-1185">Reference proteome</keyword>
<gene>
    <name evidence="1" type="ORF">G3O07_00800</name>
</gene>